<dbReference type="EMBL" id="CP012333">
    <property type="protein sequence ID" value="AKU95314.1"/>
    <property type="molecule type" value="Genomic_DNA"/>
</dbReference>
<dbReference type="KEGG" id="llu:AKJ09_01978"/>
<dbReference type="Proteomes" id="UP000064967">
    <property type="component" value="Chromosome"/>
</dbReference>
<evidence type="ECO:0000313" key="3">
    <source>
        <dbReference type="Proteomes" id="UP000064967"/>
    </source>
</evidence>
<organism evidence="2 3">
    <name type="scientific">Labilithrix luteola</name>
    <dbReference type="NCBI Taxonomy" id="1391654"/>
    <lineage>
        <taxon>Bacteria</taxon>
        <taxon>Pseudomonadati</taxon>
        <taxon>Myxococcota</taxon>
        <taxon>Polyangia</taxon>
        <taxon>Polyangiales</taxon>
        <taxon>Labilitrichaceae</taxon>
        <taxon>Labilithrix</taxon>
    </lineage>
</organism>
<protein>
    <submittedName>
        <fullName evidence="2">Type IV fimbrial biogenesis protein PilY1</fullName>
    </submittedName>
</protein>
<sequence>MPDEALRRRSCPLNRLFPTVRVLLLSSLAGAALVRLVTSCAEGDPVTPHVTDAGPEAVPEASVLPEQPQPDAAPPSTCEPGQWCAVTLPITTQVSINGVWGSGPNDVWIVGSPDLVLHWEGTQLTRSTAYQPDVQAPTRQTLFGVWGSGASDVWTFNAGNAIWHTGGADTWSISRPDPDAGPPWRGLITAMWGRSANDVWAVGPFSYNLLAPTVWHCDGWRDGSPHWVAAPADADITDLRKKVSFRGIWGNNDEVWVVGERGKTRRTDGWKNDSATWTPVDSATSLDLNALWGSSTGEVFAAGAGGVVRRFTRRADGSYLATSLDLPTKATIFALTGFGPNDVWAAGAEGLLAHWDGQSWSLIDVPAIENRPHDLLAIWGSSSDDIWVTGQNLLLHKGSAVLPGTTVKTP</sequence>
<name>A0A0K1PQC1_9BACT</name>
<feature type="chain" id="PRO_5005466143" evidence="1">
    <location>
        <begin position="32"/>
        <end position="410"/>
    </location>
</feature>
<proteinExistence type="predicted"/>
<gene>
    <name evidence="2" type="ORF">AKJ09_01978</name>
</gene>
<evidence type="ECO:0000256" key="1">
    <source>
        <dbReference type="SAM" id="SignalP"/>
    </source>
</evidence>
<dbReference type="AlphaFoldDB" id="A0A0K1PQC1"/>
<reference evidence="2 3" key="1">
    <citation type="submission" date="2015-08" db="EMBL/GenBank/DDBJ databases">
        <authorList>
            <person name="Babu N.S."/>
            <person name="Beckwith C.J."/>
            <person name="Beseler K.G."/>
            <person name="Brison A."/>
            <person name="Carone J.V."/>
            <person name="Caskin T.P."/>
            <person name="Diamond M."/>
            <person name="Durham M.E."/>
            <person name="Foxe J.M."/>
            <person name="Go M."/>
            <person name="Henderson B.A."/>
            <person name="Jones I.B."/>
            <person name="McGettigan J.A."/>
            <person name="Micheletti S.J."/>
            <person name="Nasrallah M.E."/>
            <person name="Ortiz D."/>
            <person name="Piller C.R."/>
            <person name="Privatt S.R."/>
            <person name="Schneider S.L."/>
            <person name="Sharp S."/>
            <person name="Smith T.C."/>
            <person name="Stanton J.D."/>
            <person name="Ullery H.E."/>
            <person name="Wilson R.J."/>
            <person name="Serrano M.G."/>
            <person name="Buck G."/>
            <person name="Lee V."/>
            <person name="Wang Y."/>
            <person name="Carvalho R."/>
            <person name="Voegtly L."/>
            <person name="Shi R."/>
            <person name="Duckworth R."/>
            <person name="Johnson A."/>
            <person name="Loviza R."/>
            <person name="Walstead R."/>
            <person name="Shah Z."/>
            <person name="Kiflezghi M."/>
            <person name="Wade K."/>
            <person name="Ball S.L."/>
            <person name="Bradley K.W."/>
            <person name="Asai D.J."/>
            <person name="Bowman C.A."/>
            <person name="Russell D.A."/>
            <person name="Pope W.H."/>
            <person name="Jacobs-Sera D."/>
            <person name="Hendrix R.W."/>
            <person name="Hatfull G.F."/>
        </authorList>
    </citation>
    <scope>NUCLEOTIDE SEQUENCE [LARGE SCALE GENOMIC DNA]</scope>
    <source>
        <strain evidence="2 3">DSM 27648</strain>
    </source>
</reference>
<keyword evidence="1" id="KW-0732">Signal</keyword>
<feature type="signal peptide" evidence="1">
    <location>
        <begin position="1"/>
        <end position="31"/>
    </location>
</feature>
<keyword evidence="3" id="KW-1185">Reference proteome</keyword>
<dbReference type="STRING" id="1391654.AKJ09_01978"/>
<evidence type="ECO:0000313" key="2">
    <source>
        <dbReference type="EMBL" id="AKU95314.1"/>
    </source>
</evidence>
<accession>A0A0K1PQC1</accession>